<reference evidence="2" key="1">
    <citation type="submission" date="2018-05" db="EMBL/GenBank/DDBJ databases">
        <authorList>
            <person name="Lanie J.A."/>
            <person name="Ng W.-L."/>
            <person name="Kazmierczak K.M."/>
            <person name="Andrzejewski T.M."/>
            <person name="Davidsen T.M."/>
            <person name="Wayne K.J."/>
            <person name="Tettelin H."/>
            <person name="Glass J.I."/>
            <person name="Rusch D."/>
            <person name="Podicherti R."/>
            <person name="Tsui H.-C.T."/>
            <person name="Winkler M.E."/>
        </authorList>
    </citation>
    <scope>NUCLEOTIDE SEQUENCE</scope>
</reference>
<organism evidence="2">
    <name type="scientific">marine metagenome</name>
    <dbReference type="NCBI Taxonomy" id="408172"/>
    <lineage>
        <taxon>unclassified sequences</taxon>
        <taxon>metagenomes</taxon>
        <taxon>ecological metagenomes</taxon>
    </lineage>
</organism>
<feature type="compositionally biased region" description="Polar residues" evidence="1">
    <location>
        <begin position="1"/>
        <end position="10"/>
    </location>
</feature>
<feature type="non-terminal residue" evidence="2">
    <location>
        <position position="23"/>
    </location>
</feature>
<protein>
    <submittedName>
        <fullName evidence="2">Uncharacterized protein</fullName>
    </submittedName>
</protein>
<gene>
    <name evidence="2" type="ORF">METZ01_LOCUS452860</name>
</gene>
<accession>A0A382ZWG5</accession>
<dbReference type="EMBL" id="UINC01187336">
    <property type="protein sequence ID" value="SVE00006.1"/>
    <property type="molecule type" value="Genomic_DNA"/>
</dbReference>
<evidence type="ECO:0000256" key="1">
    <source>
        <dbReference type="SAM" id="MobiDB-lite"/>
    </source>
</evidence>
<evidence type="ECO:0000313" key="2">
    <source>
        <dbReference type="EMBL" id="SVE00006.1"/>
    </source>
</evidence>
<feature type="non-terminal residue" evidence="2">
    <location>
        <position position="1"/>
    </location>
</feature>
<name>A0A382ZWG5_9ZZZZ</name>
<feature type="region of interest" description="Disordered" evidence="1">
    <location>
        <begin position="1"/>
        <end position="23"/>
    </location>
</feature>
<dbReference type="AlphaFoldDB" id="A0A382ZWG5"/>
<sequence>CSNSSATRAGSSGPVATKRAASS</sequence>
<proteinExistence type="predicted"/>